<sequence>MADTPSIYRVVLSSNIVIDNNPGAFMIDVDPNMELAREFSEYSNIVSAHLLDEESEVEVLFIGQQFDNNKDCLHAINQSLYVGECWKASSDCNWCVQAALMQRTQTYTIRKIEGSHTCMAALKDSSTIPISALIMDTQARLKYKVSYSKACETWLYELYIQILLITVVQDGNRNVLPIAFLIMGSENFESWEFFLSNLWRHVFRQDNIYLISDKSKGLVTAVRHSKIL</sequence>
<name>A0A9D4AAG3_9ROSI</name>
<keyword evidence="2" id="KW-1185">Reference proteome</keyword>
<accession>A0A9D4AAG3</accession>
<gene>
    <name evidence="1" type="ORF">J1N35_010355</name>
</gene>
<proteinExistence type="predicted"/>
<comment type="caution">
    <text evidence="1">The sequence shown here is derived from an EMBL/GenBank/DDBJ whole genome shotgun (WGS) entry which is preliminary data.</text>
</comment>
<dbReference type="PANTHER" id="PTHR31973">
    <property type="entry name" value="POLYPROTEIN, PUTATIVE-RELATED"/>
    <property type="match status" value="1"/>
</dbReference>
<reference evidence="1 2" key="1">
    <citation type="journal article" date="2021" name="Plant Biotechnol. J.">
        <title>Multi-omics assisted identification of the key and species-specific regulatory components of drought-tolerant mechanisms in Gossypium stocksii.</title>
        <authorList>
            <person name="Yu D."/>
            <person name="Ke L."/>
            <person name="Zhang D."/>
            <person name="Wu Y."/>
            <person name="Sun Y."/>
            <person name="Mei J."/>
            <person name="Sun J."/>
            <person name="Sun Y."/>
        </authorList>
    </citation>
    <scope>NUCLEOTIDE SEQUENCE [LARGE SCALE GENOMIC DNA]</scope>
    <source>
        <strain evidence="2">cv. E1</strain>
        <tissue evidence="1">Leaf</tissue>
    </source>
</reference>
<evidence type="ECO:0008006" key="3">
    <source>
        <dbReference type="Google" id="ProtNLM"/>
    </source>
</evidence>
<organism evidence="1 2">
    <name type="scientific">Gossypium stocksii</name>
    <dbReference type="NCBI Taxonomy" id="47602"/>
    <lineage>
        <taxon>Eukaryota</taxon>
        <taxon>Viridiplantae</taxon>
        <taxon>Streptophyta</taxon>
        <taxon>Embryophyta</taxon>
        <taxon>Tracheophyta</taxon>
        <taxon>Spermatophyta</taxon>
        <taxon>Magnoliopsida</taxon>
        <taxon>eudicotyledons</taxon>
        <taxon>Gunneridae</taxon>
        <taxon>Pentapetalae</taxon>
        <taxon>rosids</taxon>
        <taxon>malvids</taxon>
        <taxon>Malvales</taxon>
        <taxon>Malvaceae</taxon>
        <taxon>Malvoideae</taxon>
        <taxon>Gossypium</taxon>
    </lineage>
</organism>
<dbReference type="Proteomes" id="UP000828251">
    <property type="component" value="Unassembled WGS sequence"/>
</dbReference>
<dbReference type="AlphaFoldDB" id="A0A9D4AAG3"/>
<evidence type="ECO:0000313" key="2">
    <source>
        <dbReference type="Proteomes" id="UP000828251"/>
    </source>
</evidence>
<dbReference type="EMBL" id="JAIQCV010000004">
    <property type="protein sequence ID" value="KAH1106587.1"/>
    <property type="molecule type" value="Genomic_DNA"/>
</dbReference>
<protein>
    <recommendedName>
        <fullName evidence="3">MULE transposase domain-containing protein</fullName>
    </recommendedName>
</protein>
<evidence type="ECO:0000313" key="1">
    <source>
        <dbReference type="EMBL" id="KAH1106587.1"/>
    </source>
</evidence>
<dbReference type="OrthoDB" id="683469at2759"/>
<dbReference type="PANTHER" id="PTHR31973:SF195">
    <property type="entry name" value="MUDR FAMILY TRANSPOSASE"/>
    <property type="match status" value="1"/>
</dbReference>